<feature type="compositionally biased region" description="Basic and acidic residues" evidence="1">
    <location>
        <begin position="65"/>
        <end position="75"/>
    </location>
</feature>
<feature type="region of interest" description="Disordered" evidence="1">
    <location>
        <begin position="503"/>
        <end position="548"/>
    </location>
</feature>
<keyword evidence="2" id="KW-0418">Kinase</keyword>
<sequence length="548" mass="58579">MPEWKRELIHKKRTMQKAFPSWAALSEAASSEQTTKKAVHLVAERVPVANGLVCPSPTSSSTRHSMGEDRFHDGSESSAYSDHSSAHGDLSSEGEPDCEEWEYGPGFVDRLKSKFISLSLREAGRASAPLRSYASVENLLDAPRRSGGRRAAPAARFKKAQSMEALEPLANDRLVIVEKSPPRRQASNSISDDELPKPDIVRTYKRIFEASVDNRRPNTVRRRPSVGRTTQPGSPKRARALASSRVPGRVPANKENQPRTPPVRKPIANIKPLPKEPPPSPPPPTSVISDPPEKEVAPLKPSTPPPATLKPSIPLPSSSEEPVLRPSALLRTATPTSSLWSATPGGTGGSAVSPTSVVFDFRGKNVKPHVAVLPAPIGCCKNGDLADELDSSEEQLPYPSGIVFVGENVRVGRGALLTTRNKKLKIQFNDSAVVRIEYPADDETPETPPVNGPEFPPKVESPRVPVQSPGLPSASGSLGSYTPSALCSSDGFQLGLSRAAVPPTSAVQMNGTGGQDSSSEDLEEELTPADPSITSGWSSSTDTADLLF</sequence>
<dbReference type="EMBL" id="GGLE01003091">
    <property type="protein sequence ID" value="MBY07217.1"/>
    <property type="molecule type" value="Transcribed_RNA"/>
</dbReference>
<organism evidence="2">
    <name type="scientific">Ornithodoros turicata</name>
    <dbReference type="NCBI Taxonomy" id="34597"/>
    <lineage>
        <taxon>Eukaryota</taxon>
        <taxon>Metazoa</taxon>
        <taxon>Ecdysozoa</taxon>
        <taxon>Arthropoda</taxon>
        <taxon>Chelicerata</taxon>
        <taxon>Arachnida</taxon>
        <taxon>Acari</taxon>
        <taxon>Parasitiformes</taxon>
        <taxon>Ixodida</taxon>
        <taxon>Ixodoidea</taxon>
        <taxon>Argasidae</taxon>
        <taxon>Ornithodorinae</taxon>
        <taxon>Ornithodoros</taxon>
    </lineage>
</organism>
<feature type="compositionally biased region" description="Low complexity" evidence="1">
    <location>
        <begin position="468"/>
        <end position="478"/>
    </location>
</feature>
<feature type="compositionally biased region" description="Pro residues" evidence="1">
    <location>
        <begin position="275"/>
        <end position="285"/>
    </location>
</feature>
<proteinExistence type="predicted"/>
<feature type="compositionally biased region" description="Acidic residues" evidence="1">
    <location>
        <begin position="518"/>
        <end position="527"/>
    </location>
</feature>
<accession>A0A2R5LCZ3</accession>
<protein>
    <submittedName>
        <fullName evidence="2">Putative myosin light chain kinase</fullName>
    </submittedName>
</protein>
<reference evidence="2" key="1">
    <citation type="submission" date="2018-03" db="EMBL/GenBank/DDBJ databases">
        <title>The relapsing fever spirochete Borrelia turicatae persists in the highly oxidative environment of its soft-bodied tick vector.</title>
        <authorList>
            <person name="Bourret T.J."/>
            <person name="Boyle W.K."/>
            <person name="Valenzuela J.G."/>
            <person name="Oliveira F."/>
            <person name="Lopez J.E."/>
        </authorList>
    </citation>
    <scope>NUCLEOTIDE SEQUENCE</scope>
    <source>
        <strain evidence="2">Kansas strain/isolate</strain>
        <tissue evidence="2">Salivary glands</tissue>
    </source>
</reference>
<dbReference type="AlphaFoldDB" id="A0A2R5LCZ3"/>
<feature type="compositionally biased region" description="Pro residues" evidence="1">
    <location>
        <begin position="446"/>
        <end position="456"/>
    </location>
</feature>
<keyword evidence="2" id="KW-0808">Transferase</keyword>
<feature type="compositionally biased region" description="Low complexity" evidence="1">
    <location>
        <begin position="311"/>
        <end position="324"/>
    </location>
</feature>
<feature type="compositionally biased region" description="Polar residues" evidence="1">
    <location>
        <begin position="532"/>
        <end position="548"/>
    </location>
</feature>
<feature type="region of interest" description="Disordered" evidence="1">
    <location>
        <begin position="176"/>
        <end position="324"/>
    </location>
</feature>
<feature type="region of interest" description="Disordered" evidence="1">
    <location>
        <begin position="51"/>
        <end position="101"/>
    </location>
</feature>
<feature type="region of interest" description="Disordered" evidence="1">
    <location>
        <begin position="439"/>
        <end position="478"/>
    </location>
</feature>
<feature type="compositionally biased region" description="Acidic residues" evidence="1">
    <location>
        <begin position="92"/>
        <end position="101"/>
    </location>
</feature>
<feature type="compositionally biased region" description="Basic and acidic residues" evidence="1">
    <location>
        <begin position="194"/>
        <end position="216"/>
    </location>
</feature>
<dbReference type="GO" id="GO:0016301">
    <property type="term" value="F:kinase activity"/>
    <property type="evidence" value="ECO:0007669"/>
    <property type="project" value="UniProtKB-KW"/>
</dbReference>
<evidence type="ECO:0000313" key="2">
    <source>
        <dbReference type="EMBL" id="MBY07217.1"/>
    </source>
</evidence>
<evidence type="ECO:0000256" key="1">
    <source>
        <dbReference type="SAM" id="MobiDB-lite"/>
    </source>
</evidence>
<name>A0A2R5LCZ3_9ACAR</name>